<dbReference type="EMBL" id="JAWNGG020000079">
    <property type="protein sequence ID" value="KAK9303391.1"/>
    <property type="molecule type" value="Genomic_DNA"/>
</dbReference>
<dbReference type="GO" id="GO:0005737">
    <property type="term" value="C:cytoplasm"/>
    <property type="evidence" value="ECO:0007669"/>
    <property type="project" value="UniProtKB-SubCell"/>
</dbReference>
<comment type="caution">
    <text evidence="8">The sequence shown here is derived from an EMBL/GenBank/DDBJ whole genome shotgun (WGS) entry which is preliminary data.</text>
</comment>
<proteinExistence type="predicted"/>
<protein>
    <recommendedName>
        <fullName evidence="5">Tetratricopeptide repeat protein 29</fullName>
    </recommendedName>
</protein>
<comment type="subcellular location">
    <subcellularLocation>
        <location evidence="1">Cytoplasm</location>
    </subcellularLocation>
</comment>
<evidence type="ECO:0000256" key="3">
    <source>
        <dbReference type="ARBA" id="ARBA00022737"/>
    </source>
</evidence>
<comment type="function">
    <text evidence="6">Axonemal protein which is implicated in axonemal and/or peri-axonemal structure assembly and regulates flagellum assembly and beating and therefore sperm motility.</text>
</comment>
<dbReference type="GO" id="GO:0003341">
    <property type="term" value="P:cilium movement"/>
    <property type="evidence" value="ECO:0007669"/>
    <property type="project" value="TreeGrafter"/>
</dbReference>
<accession>A0AAW1A0Z2</accession>
<keyword evidence="9" id="KW-1185">Reference proteome</keyword>
<keyword evidence="4 7" id="KW-0802">TPR repeat</keyword>
<dbReference type="Proteomes" id="UP001432146">
    <property type="component" value="Unassembled WGS sequence"/>
</dbReference>
<dbReference type="InterPro" id="IPR051476">
    <property type="entry name" value="Bac_ResReg_Asp_Phosphatase"/>
</dbReference>
<evidence type="ECO:0000256" key="1">
    <source>
        <dbReference type="ARBA" id="ARBA00004496"/>
    </source>
</evidence>
<dbReference type="SUPFAM" id="SSF48452">
    <property type="entry name" value="TPR-like"/>
    <property type="match status" value="2"/>
</dbReference>
<dbReference type="SMART" id="SM00028">
    <property type="entry name" value="TPR"/>
    <property type="match status" value="3"/>
</dbReference>
<dbReference type="Gene3D" id="1.25.40.10">
    <property type="entry name" value="Tetratricopeptide repeat domain"/>
    <property type="match status" value="1"/>
</dbReference>
<feature type="repeat" description="TPR" evidence="7">
    <location>
        <begin position="297"/>
        <end position="330"/>
    </location>
</feature>
<organism evidence="8 9">
    <name type="scientific">Tetragonisca angustula</name>
    <dbReference type="NCBI Taxonomy" id="166442"/>
    <lineage>
        <taxon>Eukaryota</taxon>
        <taxon>Metazoa</taxon>
        <taxon>Ecdysozoa</taxon>
        <taxon>Arthropoda</taxon>
        <taxon>Hexapoda</taxon>
        <taxon>Insecta</taxon>
        <taxon>Pterygota</taxon>
        <taxon>Neoptera</taxon>
        <taxon>Endopterygota</taxon>
        <taxon>Hymenoptera</taxon>
        <taxon>Apocrita</taxon>
        <taxon>Aculeata</taxon>
        <taxon>Apoidea</taxon>
        <taxon>Anthophila</taxon>
        <taxon>Apidae</taxon>
        <taxon>Tetragonisca</taxon>
    </lineage>
</organism>
<dbReference type="InterPro" id="IPR011990">
    <property type="entry name" value="TPR-like_helical_dom_sf"/>
</dbReference>
<evidence type="ECO:0000256" key="2">
    <source>
        <dbReference type="ARBA" id="ARBA00022490"/>
    </source>
</evidence>
<evidence type="ECO:0000256" key="4">
    <source>
        <dbReference type="ARBA" id="ARBA00022803"/>
    </source>
</evidence>
<reference evidence="8 9" key="1">
    <citation type="submission" date="2024-05" db="EMBL/GenBank/DDBJ databases">
        <title>The nuclear and mitochondrial genome assemblies of Tetragonisca angustula (Apidae: Meliponini), a tiny yet remarkable pollinator in the Neotropics.</title>
        <authorList>
            <person name="Ferrari R."/>
            <person name="Ricardo P.C."/>
            <person name="Dias F.C."/>
            <person name="Araujo N.S."/>
            <person name="Soares D.O."/>
            <person name="Zhou Q.-S."/>
            <person name="Zhu C.-D."/>
            <person name="Coutinho L."/>
            <person name="Airas M.C."/>
            <person name="Batista T.M."/>
        </authorList>
    </citation>
    <scope>NUCLEOTIDE SEQUENCE [LARGE SCALE GENOMIC DNA]</scope>
    <source>
        <strain evidence="8">ASF017062</strain>
        <tissue evidence="8">Abdomen</tissue>
    </source>
</reference>
<gene>
    <name evidence="8" type="ORF">QLX08_004886</name>
</gene>
<evidence type="ECO:0000313" key="8">
    <source>
        <dbReference type="EMBL" id="KAK9303391.1"/>
    </source>
</evidence>
<dbReference type="PROSITE" id="PS50005">
    <property type="entry name" value="TPR"/>
    <property type="match status" value="1"/>
</dbReference>
<evidence type="ECO:0000256" key="5">
    <source>
        <dbReference type="ARBA" id="ARBA00040665"/>
    </source>
</evidence>
<evidence type="ECO:0000313" key="9">
    <source>
        <dbReference type="Proteomes" id="UP001432146"/>
    </source>
</evidence>
<name>A0AAW1A0Z2_9HYME</name>
<dbReference type="GO" id="GO:0005929">
    <property type="term" value="C:cilium"/>
    <property type="evidence" value="ECO:0007669"/>
    <property type="project" value="TreeGrafter"/>
</dbReference>
<evidence type="ECO:0000256" key="6">
    <source>
        <dbReference type="ARBA" id="ARBA00044739"/>
    </source>
</evidence>
<keyword evidence="3" id="KW-0677">Repeat</keyword>
<dbReference type="InterPro" id="IPR019734">
    <property type="entry name" value="TPR_rpt"/>
</dbReference>
<dbReference type="PANTHER" id="PTHR46630:SF1">
    <property type="entry name" value="TETRATRICOPEPTIDE REPEAT PROTEIN 29"/>
    <property type="match status" value="1"/>
</dbReference>
<evidence type="ECO:0000256" key="7">
    <source>
        <dbReference type="PROSITE-ProRule" id="PRU00339"/>
    </source>
</evidence>
<keyword evidence="2" id="KW-0963">Cytoplasm</keyword>
<sequence length="492" mass="56847">MAGKFEREDRHDVVEFLKEKNCTEWSNSSASKLTEYTVNPPTKLKTLPQAQGTEINKVIDDIKAALPYISPKEVRRFHIPYHEAILLELEEEGYRESFDYLTELLDFDEKITEKMLRSLSWKKPSLKDQRDIIICLKDGLIVSESSKSEGDHLAQATTLLDMALFFQSKTWEWWWLAERLYQSALLAAKLIDNDDGETITFIRYLYGRFLFYQLQNPTEALDYLNKAREDSENKAWNASMKLGIKQDCIFKECNILLYKALLIFVRKERPQNPDAALKVCNEAIARATDIGNTEYLNEALHELGKCYIAANDIKNALKSYSKLLALAKKISDAEGTCNAHMELAFAHKQLNNNEYTEKHLRMCRETAENFGLLDKLANAHYYTGEHYLSQGKLHVSTSHLETALNLYSRLNLTNEADRARCIAGISKGQERIEKYIDLLLQSGEYDENATVKLCRWKSYREIFWTEQIHDTKSDLEIQYENSDISSSLSFTI</sequence>
<dbReference type="PANTHER" id="PTHR46630">
    <property type="entry name" value="TETRATRICOPEPTIDE REPEAT PROTEIN 29"/>
    <property type="match status" value="1"/>
</dbReference>
<dbReference type="AlphaFoldDB" id="A0AAW1A0Z2"/>